<name>A0A0A5GR67_9BACI</name>
<keyword evidence="5 7" id="KW-1133">Transmembrane helix</keyword>
<protein>
    <submittedName>
        <fullName evidence="9">MFS transporter</fullName>
    </submittedName>
</protein>
<feature type="transmembrane region" description="Helical" evidence="7">
    <location>
        <begin position="255"/>
        <end position="273"/>
    </location>
</feature>
<dbReference type="EMBL" id="AVPE01000001">
    <property type="protein sequence ID" value="KGX93748.1"/>
    <property type="molecule type" value="Genomic_DNA"/>
</dbReference>
<sequence>MQPQSAQGSKNLVIMWFANFFIAGSMTMIMPFLSLYIETFGTFSSSYVQLWSGLVFGITFFTAFLVSPIWGRLGDQFGRKPLLIVSGFGLALSVFLMGYAQSVFQLFLLRLFMGVFTGFIATSQALISTQTPKEVSGRVLGTLQTGSVTGSLMGPLLGGVLADSIGYATTFQMTSATLLLAALFVWLGVKEYRIKEDVEPGEKETYTRKEVLGFIFRQPILLTVIVVSMFVQIAHFSLQPILSLYVQELHGPVNIGLYSGIAFSAAGVGNLLMARRWGKIADRIGYEKVLIFLFVLAAVVYLPGAFVTTLWQLVVLRFLLGLAIGGIIPVRIAYIRQTAPNSIQGEILGYNTSLRFLGNIIGPLLGGILAGMYGFSSVFFFTSILLALCGLTIFAVITKTKQPNVVNTTS</sequence>
<feature type="transmembrane region" description="Helical" evidence="7">
    <location>
        <begin position="310"/>
        <end position="334"/>
    </location>
</feature>
<dbReference type="eggNOG" id="COG2814">
    <property type="taxonomic scope" value="Bacteria"/>
</dbReference>
<dbReference type="PANTHER" id="PTHR43414:SF3">
    <property type="entry name" value="LMO2377 PROTEIN"/>
    <property type="match status" value="1"/>
</dbReference>
<dbReference type="STRING" id="1385510.GCA_000425205_00346"/>
<evidence type="ECO:0000256" key="2">
    <source>
        <dbReference type="ARBA" id="ARBA00022448"/>
    </source>
</evidence>
<keyword evidence="10" id="KW-1185">Reference proteome</keyword>
<dbReference type="GO" id="GO:0005886">
    <property type="term" value="C:plasma membrane"/>
    <property type="evidence" value="ECO:0007669"/>
    <property type="project" value="UniProtKB-SubCell"/>
</dbReference>
<feature type="transmembrane region" description="Helical" evidence="7">
    <location>
        <begin position="82"/>
        <end position="101"/>
    </location>
</feature>
<dbReference type="Gene3D" id="1.20.1250.20">
    <property type="entry name" value="MFS general substrate transporter like domains"/>
    <property type="match status" value="2"/>
</dbReference>
<keyword evidence="3" id="KW-1003">Cell membrane</keyword>
<dbReference type="PANTHER" id="PTHR43414">
    <property type="entry name" value="MULTIDRUG RESISTANCE PROTEIN MDTG"/>
    <property type="match status" value="1"/>
</dbReference>
<evidence type="ECO:0000256" key="5">
    <source>
        <dbReference type="ARBA" id="ARBA00022989"/>
    </source>
</evidence>
<gene>
    <name evidence="9" type="ORF">N781_00660</name>
</gene>
<dbReference type="InterPro" id="IPR036259">
    <property type="entry name" value="MFS_trans_sf"/>
</dbReference>
<dbReference type="PROSITE" id="PS50850">
    <property type="entry name" value="MFS"/>
    <property type="match status" value="1"/>
</dbReference>
<keyword evidence="6 7" id="KW-0472">Membrane</keyword>
<dbReference type="Pfam" id="PF07690">
    <property type="entry name" value="MFS_1"/>
    <property type="match status" value="1"/>
</dbReference>
<feature type="transmembrane region" description="Helical" evidence="7">
    <location>
        <begin position="107"/>
        <end position="127"/>
    </location>
</feature>
<evidence type="ECO:0000256" key="4">
    <source>
        <dbReference type="ARBA" id="ARBA00022692"/>
    </source>
</evidence>
<dbReference type="InterPro" id="IPR020846">
    <property type="entry name" value="MFS_dom"/>
</dbReference>
<feature type="transmembrane region" description="Helical" evidence="7">
    <location>
        <begin position="210"/>
        <end position="235"/>
    </location>
</feature>
<comment type="caution">
    <text evidence="9">The sequence shown here is derived from an EMBL/GenBank/DDBJ whole genome shotgun (WGS) entry which is preliminary data.</text>
</comment>
<feature type="transmembrane region" description="Helical" evidence="7">
    <location>
        <begin position="49"/>
        <end position="70"/>
    </location>
</feature>
<dbReference type="InterPro" id="IPR001958">
    <property type="entry name" value="Tet-R_TetA/multi-R_MdtG-like"/>
</dbReference>
<feature type="transmembrane region" description="Helical" evidence="7">
    <location>
        <begin position="285"/>
        <end position="304"/>
    </location>
</feature>
<evidence type="ECO:0000256" key="3">
    <source>
        <dbReference type="ARBA" id="ARBA00022475"/>
    </source>
</evidence>
<dbReference type="RefSeq" id="WP_026799155.1">
    <property type="nucleotide sequence ID" value="NZ_AULI01000001.1"/>
</dbReference>
<evidence type="ECO:0000313" key="10">
    <source>
        <dbReference type="Proteomes" id="UP000030528"/>
    </source>
</evidence>
<dbReference type="GO" id="GO:0022857">
    <property type="term" value="F:transmembrane transporter activity"/>
    <property type="evidence" value="ECO:0007669"/>
    <property type="project" value="InterPro"/>
</dbReference>
<evidence type="ECO:0000256" key="7">
    <source>
        <dbReference type="SAM" id="Phobius"/>
    </source>
</evidence>
<feature type="transmembrane region" description="Helical" evidence="7">
    <location>
        <begin position="379"/>
        <end position="397"/>
    </location>
</feature>
<comment type="subcellular location">
    <subcellularLocation>
        <location evidence="1">Cell membrane</location>
        <topology evidence="1">Multi-pass membrane protein</topology>
    </subcellularLocation>
</comment>
<evidence type="ECO:0000256" key="6">
    <source>
        <dbReference type="ARBA" id="ARBA00023136"/>
    </source>
</evidence>
<evidence type="ECO:0000259" key="8">
    <source>
        <dbReference type="PROSITE" id="PS50850"/>
    </source>
</evidence>
<dbReference type="InterPro" id="IPR011701">
    <property type="entry name" value="MFS"/>
</dbReference>
<dbReference type="AlphaFoldDB" id="A0A0A5GR67"/>
<accession>A0A0A5GR67</accession>
<feature type="transmembrane region" description="Helical" evidence="7">
    <location>
        <begin position="12"/>
        <end position="37"/>
    </location>
</feature>
<keyword evidence="2" id="KW-0813">Transport</keyword>
<evidence type="ECO:0000313" key="9">
    <source>
        <dbReference type="EMBL" id="KGX93748.1"/>
    </source>
</evidence>
<feature type="transmembrane region" description="Helical" evidence="7">
    <location>
        <begin position="167"/>
        <end position="189"/>
    </location>
</feature>
<keyword evidence="4 7" id="KW-0812">Transmembrane</keyword>
<dbReference type="Proteomes" id="UP000030528">
    <property type="component" value="Unassembled WGS sequence"/>
</dbReference>
<feature type="transmembrane region" description="Helical" evidence="7">
    <location>
        <begin position="354"/>
        <end position="373"/>
    </location>
</feature>
<organism evidence="9 10">
    <name type="scientific">Pontibacillus halophilus JSM 076056 = DSM 19796</name>
    <dbReference type="NCBI Taxonomy" id="1385510"/>
    <lineage>
        <taxon>Bacteria</taxon>
        <taxon>Bacillati</taxon>
        <taxon>Bacillota</taxon>
        <taxon>Bacilli</taxon>
        <taxon>Bacillales</taxon>
        <taxon>Bacillaceae</taxon>
        <taxon>Pontibacillus</taxon>
    </lineage>
</organism>
<proteinExistence type="predicted"/>
<dbReference type="PRINTS" id="PR01035">
    <property type="entry name" value="TCRTETA"/>
</dbReference>
<dbReference type="SUPFAM" id="SSF103473">
    <property type="entry name" value="MFS general substrate transporter"/>
    <property type="match status" value="1"/>
</dbReference>
<evidence type="ECO:0000256" key="1">
    <source>
        <dbReference type="ARBA" id="ARBA00004651"/>
    </source>
</evidence>
<feature type="domain" description="Major facilitator superfamily (MFS) profile" evidence="8">
    <location>
        <begin position="11"/>
        <end position="401"/>
    </location>
</feature>
<reference evidence="9 10" key="1">
    <citation type="submission" date="2013-08" db="EMBL/GenBank/DDBJ databases">
        <authorList>
            <person name="Huang J."/>
            <person name="Wang G."/>
        </authorList>
    </citation>
    <scope>NUCLEOTIDE SEQUENCE [LARGE SCALE GENOMIC DNA]</scope>
    <source>
        <strain evidence="9 10">JSM 076056</strain>
    </source>
</reference>